<dbReference type="Gene3D" id="6.10.140.1330">
    <property type="match status" value="1"/>
</dbReference>
<keyword evidence="3" id="KW-1003">Cell membrane</keyword>
<dbReference type="GO" id="GO:0015386">
    <property type="term" value="F:potassium:proton antiporter activity"/>
    <property type="evidence" value="ECO:0007669"/>
    <property type="project" value="TreeGrafter"/>
</dbReference>
<dbReference type="EMBL" id="CAJNNW010032183">
    <property type="protein sequence ID" value="CAE8711614.1"/>
    <property type="molecule type" value="Genomic_DNA"/>
</dbReference>
<sequence length="821" mass="88902">MACSFPLCSLLVFCALAFSSEGRPAAGCAPPQNETAQETWLLEDSEDKQHVSKIAGKIMLPVAGAVMTTLVLAPLMERLCLSWLPESFMVIVVGMGLGLIWLSSFGHANLIENNLLHELNAPILNLLFLPILIFESGWSLRWKDFAAQLQYVLVFAVFGSLISTAVVGWLIHATGERGYHAVADRRTAYAFASLIAATDPVATLATYSQLRVDPLLNVMVFGESTINDAVAIVIFEILNSDTVFGGGCNNAGPTVNIWREIALGVLQKLFGSMVLGFALAALYTLTLRFADLTHSQLMEILFILISSYLTFSLAEAVHCSGIITVLFCSMAMGIYTKPHLSNEGKLLATFVVKGAATLADTGVFLLVGVDVIATNGPSLRFSLWVMLFCITGRAVAVFPLGLLVNLGKSLHGRSQGQPRDRWFLLSWQHLLMMWHAGLRGGIALVLCLELGDWVDEAGGAGTKQVLINTTIVVICVFLLVLGGSTECCLKMLGISMGQDLPEDYLYSASLLTCTRSCGSYLRRQCLWPLLVGTPLALAGSDLDEELPQHQVSEMLQDLQAAHRTHAFYRKGARLLPDSVPMDEDQDWSDSSAEHDSDAQSMGTESDTQQFVVFMAAAAGVVTGHSEVPVLAIGCELTSGSARATQAIAMSQNAKAREHDATAAWLGVERVIRAELGPLEGLLSRLQSTQIPAPESQAAVAPNLPNASCKGPRLNKAMLNVRSPTLFELDKALERFSTKRRSPVYAISKTERFPTLGSSRCQTSPGMYRLDCTIPVNRQTEVLASRLTRAKSAPKFTFSKSTRADEEGCLLGLSPTYQKQTS</sequence>
<evidence type="ECO:0000256" key="8">
    <source>
        <dbReference type="ARBA" id="ARBA00023136"/>
    </source>
</evidence>
<keyword evidence="8 11" id="KW-0472">Membrane</keyword>
<feature type="chain" id="PRO_5032891034" description="Cation/H+ exchanger transmembrane domain-containing protein" evidence="12">
    <location>
        <begin position="23"/>
        <end position="821"/>
    </location>
</feature>
<evidence type="ECO:0000256" key="4">
    <source>
        <dbReference type="ARBA" id="ARBA00022692"/>
    </source>
</evidence>
<proteinExistence type="predicted"/>
<gene>
    <name evidence="14" type="ORF">PGLA2088_LOCUS36571</name>
</gene>
<feature type="transmembrane region" description="Helical" evidence="11">
    <location>
        <begin position="269"/>
        <end position="289"/>
    </location>
</feature>
<evidence type="ECO:0000256" key="1">
    <source>
        <dbReference type="ARBA" id="ARBA00004651"/>
    </source>
</evidence>
<feature type="transmembrane region" description="Helical" evidence="11">
    <location>
        <begin position="88"/>
        <end position="111"/>
    </location>
</feature>
<keyword evidence="9" id="KW-0739">Sodium transport</keyword>
<evidence type="ECO:0000259" key="13">
    <source>
        <dbReference type="Pfam" id="PF00999"/>
    </source>
</evidence>
<feature type="transmembrane region" description="Helical" evidence="11">
    <location>
        <begin position="58"/>
        <end position="76"/>
    </location>
</feature>
<feature type="domain" description="Cation/H+ exchanger transmembrane" evidence="13">
    <location>
        <begin position="69"/>
        <end position="487"/>
    </location>
</feature>
<feature type="transmembrane region" description="Helical" evidence="11">
    <location>
        <begin position="346"/>
        <end position="369"/>
    </location>
</feature>
<dbReference type="InterPro" id="IPR018422">
    <property type="entry name" value="Cation/H_exchanger_CPA1"/>
</dbReference>
<feature type="transmembrane region" description="Helical" evidence="11">
    <location>
        <begin position="123"/>
        <end position="140"/>
    </location>
</feature>
<evidence type="ECO:0000256" key="2">
    <source>
        <dbReference type="ARBA" id="ARBA00022448"/>
    </source>
</evidence>
<feature type="region of interest" description="Disordered" evidence="10">
    <location>
        <begin position="576"/>
        <end position="604"/>
    </location>
</feature>
<organism evidence="14 15">
    <name type="scientific">Polarella glacialis</name>
    <name type="common">Dinoflagellate</name>
    <dbReference type="NCBI Taxonomy" id="89957"/>
    <lineage>
        <taxon>Eukaryota</taxon>
        <taxon>Sar</taxon>
        <taxon>Alveolata</taxon>
        <taxon>Dinophyceae</taxon>
        <taxon>Suessiales</taxon>
        <taxon>Suessiaceae</taxon>
        <taxon>Polarella</taxon>
    </lineage>
</organism>
<dbReference type="GO" id="GO:0098719">
    <property type="term" value="P:sodium ion import across plasma membrane"/>
    <property type="evidence" value="ECO:0007669"/>
    <property type="project" value="TreeGrafter"/>
</dbReference>
<feature type="signal peptide" evidence="12">
    <location>
        <begin position="1"/>
        <end position="22"/>
    </location>
</feature>
<feature type="transmembrane region" description="Helical" evidence="11">
    <location>
        <begin position="152"/>
        <end position="175"/>
    </location>
</feature>
<evidence type="ECO:0000256" key="12">
    <source>
        <dbReference type="SAM" id="SignalP"/>
    </source>
</evidence>
<feature type="transmembrane region" description="Helical" evidence="11">
    <location>
        <begin position="381"/>
        <end position="404"/>
    </location>
</feature>
<evidence type="ECO:0000256" key="3">
    <source>
        <dbReference type="ARBA" id="ARBA00022475"/>
    </source>
</evidence>
<feature type="transmembrane region" description="Helical" evidence="11">
    <location>
        <begin position="466"/>
        <end position="489"/>
    </location>
</feature>
<name>A0A813KMZ8_POLGL</name>
<feature type="non-terminal residue" evidence="14">
    <location>
        <position position="821"/>
    </location>
</feature>
<dbReference type="GO" id="GO:0015385">
    <property type="term" value="F:sodium:proton antiporter activity"/>
    <property type="evidence" value="ECO:0007669"/>
    <property type="project" value="InterPro"/>
</dbReference>
<keyword evidence="12" id="KW-0732">Signal</keyword>
<feature type="transmembrane region" description="Helical" evidence="11">
    <location>
        <begin position="424"/>
        <end position="446"/>
    </location>
</feature>
<keyword evidence="5 11" id="KW-1133">Transmembrane helix</keyword>
<protein>
    <recommendedName>
        <fullName evidence="13">Cation/H+ exchanger transmembrane domain-containing protein</fullName>
    </recommendedName>
</protein>
<keyword evidence="7" id="KW-0406">Ion transport</keyword>
<evidence type="ECO:0000256" key="6">
    <source>
        <dbReference type="ARBA" id="ARBA00023053"/>
    </source>
</evidence>
<reference evidence="14" key="1">
    <citation type="submission" date="2021-02" db="EMBL/GenBank/DDBJ databases">
        <authorList>
            <person name="Dougan E. K."/>
            <person name="Rhodes N."/>
            <person name="Thang M."/>
            <person name="Chan C."/>
        </authorList>
    </citation>
    <scope>NUCLEOTIDE SEQUENCE</scope>
</reference>
<comment type="subcellular location">
    <subcellularLocation>
        <location evidence="1">Cell membrane</location>
        <topology evidence="1">Multi-pass membrane protein</topology>
    </subcellularLocation>
</comment>
<dbReference type="Pfam" id="PF00999">
    <property type="entry name" value="Na_H_Exchanger"/>
    <property type="match status" value="1"/>
</dbReference>
<evidence type="ECO:0000313" key="14">
    <source>
        <dbReference type="EMBL" id="CAE8711614.1"/>
    </source>
</evidence>
<accession>A0A813KMZ8</accession>
<evidence type="ECO:0000313" key="15">
    <source>
        <dbReference type="Proteomes" id="UP000626109"/>
    </source>
</evidence>
<comment type="caution">
    <text evidence="14">The sequence shown here is derived from an EMBL/GenBank/DDBJ whole genome shotgun (WGS) entry which is preliminary data.</text>
</comment>
<dbReference type="GO" id="GO:0051453">
    <property type="term" value="P:regulation of intracellular pH"/>
    <property type="evidence" value="ECO:0007669"/>
    <property type="project" value="TreeGrafter"/>
</dbReference>
<evidence type="ECO:0000256" key="10">
    <source>
        <dbReference type="SAM" id="MobiDB-lite"/>
    </source>
</evidence>
<dbReference type="GO" id="GO:0005886">
    <property type="term" value="C:plasma membrane"/>
    <property type="evidence" value="ECO:0007669"/>
    <property type="project" value="UniProtKB-SubCell"/>
</dbReference>
<dbReference type="Proteomes" id="UP000626109">
    <property type="component" value="Unassembled WGS sequence"/>
</dbReference>
<keyword evidence="2" id="KW-0813">Transport</keyword>
<dbReference type="PANTHER" id="PTHR10110">
    <property type="entry name" value="SODIUM/HYDROGEN EXCHANGER"/>
    <property type="match status" value="1"/>
</dbReference>
<dbReference type="InterPro" id="IPR006153">
    <property type="entry name" value="Cation/H_exchanger_TM"/>
</dbReference>
<feature type="transmembrane region" description="Helical" evidence="11">
    <location>
        <begin position="301"/>
        <end position="334"/>
    </location>
</feature>
<evidence type="ECO:0000256" key="7">
    <source>
        <dbReference type="ARBA" id="ARBA00023065"/>
    </source>
</evidence>
<evidence type="ECO:0000256" key="5">
    <source>
        <dbReference type="ARBA" id="ARBA00022989"/>
    </source>
</evidence>
<keyword evidence="6" id="KW-0915">Sodium</keyword>
<keyword evidence="4 11" id="KW-0812">Transmembrane</keyword>
<dbReference type="PANTHER" id="PTHR10110:SF86">
    <property type="entry name" value="SODIUM_HYDROGEN EXCHANGER 7"/>
    <property type="match status" value="1"/>
</dbReference>
<evidence type="ECO:0000256" key="9">
    <source>
        <dbReference type="ARBA" id="ARBA00023201"/>
    </source>
</evidence>
<evidence type="ECO:0000256" key="11">
    <source>
        <dbReference type="SAM" id="Phobius"/>
    </source>
</evidence>
<dbReference type="AlphaFoldDB" id="A0A813KMZ8"/>